<feature type="compositionally biased region" description="Basic residues" evidence="2">
    <location>
        <begin position="35"/>
        <end position="53"/>
    </location>
</feature>
<proteinExistence type="predicted"/>
<keyword evidence="4" id="KW-1185">Reference proteome</keyword>
<reference evidence="3 4" key="1">
    <citation type="journal article" date="2021" name="bioRxiv">
        <title>Chromosome-scale and haplotype-resolved genome assembly of a tetraploid potato cultivar.</title>
        <authorList>
            <person name="Sun H."/>
            <person name="Jiao W.-B."/>
            <person name="Krause K."/>
            <person name="Campoy J.A."/>
            <person name="Goel M."/>
            <person name="Folz-Donahue K."/>
            <person name="Kukat C."/>
            <person name="Huettel B."/>
            <person name="Schneeberger K."/>
        </authorList>
    </citation>
    <scope>NUCLEOTIDE SEQUENCE [LARGE SCALE GENOMIC DNA]</scope>
    <source>
        <strain evidence="3">SolTubOtavaFocal</strain>
        <tissue evidence="3">Leaves</tissue>
    </source>
</reference>
<feature type="compositionally biased region" description="Low complexity" evidence="2">
    <location>
        <begin position="23"/>
        <end position="34"/>
    </location>
</feature>
<evidence type="ECO:0000256" key="1">
    <source>
        <dbReference type="SAM" id="Coils"/>
    </source>
</evidence>
<evidence type="ECO:0000256" key="2">
    <source>
        <dbReference type="SAM" id="MobiDB-lite"/>
    </source>
</evidence>
<organism evidence="3 4">
    <name type="scientific">Solanum tuberosum</name>
    <name type="common">Potato</name>
    <dbReference type="NCBI Taxonomy" id="4113"/>
    <lineage>
        <taxon>Eukaryota</taxon>
        <taxon>Viridiplantae</taxon>
        <taxon>Streptophyta</taxon>
        <taxon>Embryophyta</taxon>
        <taxon>Tracheophyta</taxon>
        <taxon>Spermatophyta</taxon>
        <taxon>Magnoliopsida</taxon>
        <taxon>eudicotyledons</taxon>
        <taxon>Gunneridae</taxon>
        <taxon>Pentapetalae</taxon>
        <taxon>asterids</taxon>
        <taxon>lamiids</taxon>
        <taxon>Solanales</taxon>
        <taxon>Solanaceae</taxon>
        <taxon>Solanoideae</taxon>
        <taxon>Solaneae</taxon>
        <taxon>Solanum</taxon>
    </lineage>
</organism>
<comment type="caution">
    <text evidence="3">The sequence shown here is derived from an EMBL/GenBank/DDBJ whole genome shotgun (WGS) entry which is preliminary data.</text>
</comment>
<evidence type="ECO:0000313" key="3">
    <source>
        <dbReference type="EMBL" id="KAH0778994.1"/>
    </source>
</evidence>
<dbReference type="EMBL" id="JAIVGD010000002">
    <property type="protein sequence ID" value="KAH0778994.1"/>
    <property type="molecule type" value="Genomic_DNA"/>
</dbReference>
<dbReference type="Pfam" id="PF03004">
    <property type="entry name" value="Transposase_24"/>
    <property type="match status" value="1"/>
</dbReference>
<name>A0ABQ7WFZ8_SOLTU</name>
<gene>
    <name evidence="3" type="ORF">KY290_005421</name>
</gene>
<evidence type="ECO:0000313" key="4">
    <source>
        <dbReference type="Proteomes" id="UP000826656"/>
    </source>
</evidence>
<dbReference type="Proteomes" id="UP000826656">
    <property type="component" value="Unassembled WGS sequence"/>
</dbReference>
<keyword evidence="1" id="KW-0175">Coiled coil</keyword>
<accession>A0ABQ7WFZ8</accession>
<feature type="coiled-coil region" evidence="1">
    <location>
        <begin position="535"/>
        <end position="576"/>
    </location>
</feature>
<sequence length="597" mass="66837">MATLHKAPVSPSASLEVEFLLSDSSDSESVVHSSSSKKRPSSSKKKNTKKARHAFPKNFTADDSLMFWGLEHKIRFASFSKRPILPGRVINLEQLEASHCAEVFGSDFSDDIPFMHGNVWPDQFEISLEDAKIFVAETGSNLSNFGPLSFGFENHILAYIVATTLVPRKGSLSNISNIDVLVLYCLLKKHNINWSLWFRNYMIESVEDSNPLASFPYGLLISRIIVDSLVDLSKYMYVLIDATYETRTFSTTRYVLVNDKWYKKESVHSRADTPKATRISADSVALLLKEAEHIKVRLAGLETHKQVLQDTLGRVLQLHKDSSTDVGKLRLEVGGLKKDVIRSVNTILKKVNSIKTGADSAHNKLVVSMHTSYSTLSKTVERSLNTFCKNVLNTLKGRKSSHNIQKGGAHKCSLVQDTSNMARSTRNATNRVKLKMFHHIGSKPIREIIYQKGGKDGNPPDLTTIFFETRKKDNKLVEPEAIEKHAQLEEMVQADPSLHTIEIVEKCCGPQTRRHVSGFGGGVKAKDLEGGTSSKVELLSALRSTREDIKSLNEENKSLNDRLSTIEDEMKEIMKMKELFTTQQSYVPPTTSSFSTE</sequence>
<protein>
    <submittedName>
        <fullName evidence="3">Uncharacterized protein</fullName>
    </submittedName>
</protein>
<feature type="region of interest" description="Disordered" evidence="2">
    <location>
        <begin position="23"/>
        <end position="53"/>
    </location>
</feature>
<dbReference type="InterPro" id="IPR004252">
    <property type="entry name" value="Probable_transposase_24"/>
</dbReference>
<dbReference type="PANTHER" id="PTHR33499:SF26">
    <property type="entry name" value="DUF4216 DOMAIN-CONTAINING PROTEIN"/>
    <property type="match status" value="1"/>
</dbReference>
<dbReference type="PANTHER" id="PTHR33499">
    <property type="entry name" value="OS12G0282400 PROTEIN-RELATED"/>
    <property type="match status" value="1"/>
</dbReference>